<gene>
    <name evidence="2" type="ORF">HCN51_37775</name>
</gene>
<dbReference type="Pfam" id="PF08240">
    <property type="entry name" value="ADH_N"/>
    <property type="match status" value="1"/>
</dbReference>
<dbReference type="RefSeq" id="WP_168016602.1">
    <property type="nucleotide sequence ID" value="NZ_JAATEP010000035.1"/>
</dbReference>
<dbReference type="Pfam" id="PF00107">
    <property type="entry name" value="ADH_zinc_N"/>
    <property type="match status" value="1"/>
</dbReference>
<reference evidence="2 3" key="1">
    <citation type="submission" date="2020-03" db="EMBL/GenBank/DDBJ databases">
        <title>WGS of actinomycetes isolated from Thailand.</title>
        <authorList>
            <person name="Thawai C."/>
        </authorList>
    </citation>
    <scope>NUCLEOTIDE SEQUENCE [LARGE SCALE GENOMIC DNA]</scope>
    <source>
        <strain evidence="2 3">FMUSA5-5</strain>
    </source>
</reference>
<comment type="caution">
    <text evidence="2">The sequence shown here is derived from an EMBL/GenBank/DDBJ whole genome shotgun (WGS) entry which is preliminary data.</text>
</comment>
<dbReference type="InterPro" id="IPR011032">
    <property type="entry name" value="GroES-like_sf"/>
</dbReference>
<dbReference type="Proteomes" id="UP000696294">
    <property type="component" value="Unassembled WGS sequence"/>
</dbReference>
<dbReference type="InterPro" id="IPR013149">
    <property type="entry name" value="ADH-like_C"/>
</dbReference>
<feature type="domain" description="Enoyl reductase (ER)" evidence="1">
    <location>
        <begin position="10"/>
        <end position="311"/>
    </location>
</feature>
<dbReference type="PANTHER" id="PTHR44013">
    <property type="entry name" value="ZINC-TYPE ALCOHOL DEHYDROGENASE-LIKE PROTEIN C16A3.02C"/>
    <property type="match status" value="1"/>
</dbReference>
<dbReference type="CDD" id="cd05289">
    <property type="entry name" value="MDR_like_2"/>
    <property type="match status" value="1"/>
</dbReference>
<evidence type="ECO:0000259" key="1">
    <source>
        <dbReference type="SMART" id="SM00829"/>
    </source>
</evidence>
<keyword evidence="3" id="KW-1185">Reference proteome</keyword>
<dbReference type="SUPFAM" id="SSF51735">
    <property type="entry name" value="NAD(P)-binding Rossmann-fold domains"/>
    <property type="match status" value="1"/>
</dbReference>
<dbReference type="InterPro" id="IPR052733">
    <property type="entry name" value="Chloroplast_QOR"/>
</dbReference>
<dbReference type="SMART" id="SM00829">
    <property type="entry name" value="PKS_ER"/>
    <property type="match status" value="1"/>
</dbReference>
<dbReference type="Gene3D" id="3.90.180.10">
    <property type="entry name" value="Medium-chain alcohol dehydrogenases, catalytic domain"/>
    <property type="match status" value="1"/>
</dbReference>
<dbReference type="InterPro" id="IPR020843">
    <property type="entry name" value="ER"/>
</dbReference>
<evidence type="ECO:0000313" key="2">
    <source>
        <dbReference type="EMBL" id="NJP95122.1"/>
    </source>
</evidence>
<sequence length="313" mass="31488">MQALVTRSYGPLEELAVADLPAPVPGPGQVLVRAEAAALNPADLKLVTGGMRPAGLTHPFVPGIDVTGTVTAVGEGVTRYAPGDPVLAWNGVRSGALAELVLVDDGPFSTRRPAGLPAREAAALPTAALTAAALIEAAGLSPGLRVLVVGAAGGIGSFVVQLAKHAGARVIATGRAGDEGFLHTLGADDVLDYTRDDVAAQVAKLTEADGKTGADVVIDLARAGDALMLSADAARTGGLLVSPLGGPASFPRDVRAAYTGTAAAPHRLGGLAAQAAEGRLRVPIAAAYPFSEARQALIDFAGHHYQGKVTITF</sequence>
<organism evidence="2 3">
    <name type="scientific">Nonomuraea composti</name>
    <dbReference type="NCBI Taxonomy" id="2720023"/>
    <lineage>
        <taxon>Bacteria</taxon>
        <taxon>Bacillati</taxon>
        <taxon>Actinomycetota</taxon>
        <taxon>Actinomycetes</taxon>
        <taxon>Streptosporangiales</taxon>
        <taxon>Streptosporangiaceae</taxon>
        <taxon>Nonomuraea</taxon>
    </lineage>
</organism>
<dbReference type="SUPFAM" id="SSF50129">
    <property type="entry name" value="GroES-like"/>
    <property type="match status" value="1"/>
</dbReference>
<dbReference type="Gene3D" id="3.40.50.720">
    <property type="entry name" value="NAD(P)-binding Rossmann-like Domain"/>
    <property type="match status" value="1"/>
</dbReference>
<dbReference type="InterPro" id="IPR036291">
    <property type="entry name" value="NAD(P)-bd_dom_sf"/>
</dbReference>
<name>A0ABX1BF57_9ACTN</name>
<dbReference type="EMBL" id="JAATEP010000035">
    <property type="protein sequence ID" value="NJP95122.1"/>
    <property type="molecule type" value="Genomic_DNA"/>
</dbReference>
<proteinExistence type="predicted"/>
<protein>
    <submittedName>
        <fullName evidence="2">NADP-dependent oxidoreductase</fullName>
    </submittedName>
</protein>
<dbReference type="PANTHER" id="PTHR44013:SF1">
    <property type="entry name" value="ZINC-TYPE ALCOHOL DEHYDROGENASE-LIKE PROTEIN C16A3.02C"/>
    <property type="match status" value="1"/>
</dbReference>
<evidence type="ECO:0000313" key="3">
    <source>
        <dbReference type="Proteomes" id="UP000696294"/>
    </source>
</evidence>
<dbReference type="InterPro" id="IPR013154">
    <property type="entry name" value="ADH-like_N"/>
</dbReference>
<accession>A0ABX1BF57</accession>